<feature type="chain" id="PRO_5031067167" description="Tetratricopeptide repeat protein" evidence="2">
    <location>
        <begin position="23"/>
        <end position="525"/>
    </location>
</feature>
<keyword evidence="4" id="KW-1185">Reference proteome</keyword>
<evidence type="ECO:0000256" key="2">
    <source>
        <dbReference type="SAM" id="SignalP"/>
    </source>
</evidence>
<dbReference type="RefSeq" id="WP_168885463.1">
    <property type="nucleotide sequence ID" value="NZ_JABAIL010000015.1"/>
</dbReference>
<dbReference type="SUPFAM" id="SSF48452">
    <property type="entry name" value="TPR-like"/>
    <property type="match status" value="1"/>
</dbReference>
<dbReference type="Gene3D" id="1.25.40.10">
    <property type="entry name" value="Tetratricopeptide repeat domain"/>
    <property type="match status" value="1"/>
</dbReference>
<evidence type="ECO:0000256" key="1">
    <source>
        <dbReference type="SAM" id="Coils"/>
    </source>
</evidence>
<organism evidence="3 4">
    <name type="scientific">Flammeovirga agarivorans</name>
    <dbReference type="NCBI Taxonomy" id="2726742"/>
    <lineage>
        <taxon>Bacteria</taxon>
        <taxon>Pseudomonadati</taxon>
        <taxon>Bacteroidota</taxon>
        <taxon>Cytophagia</taxon>
        <taxon>Cytophagales</taxon>
        <taxon>Flammeovirgaceae</taxon>
        <taxon>Flammeovirga</taxon>
    </lineage>
</organism>
<dbReference type="AlphaFoldDB" id="A0A7X8SQX8"/>
<protein>
    <recommendedName>
        <fullName evidence="5">Tetratricopeptide repeat protein</fullName>
    </recommendedName>
</protein>
<feature type="signal peptide" evidence="2">
    <location>
        <begin position="1"/>
        <end position="22"/>
    </location>
</feature>
<proteinExistence type="predicted"/>
<accession>A0A7X8SQX8</accession>
<evidence type="ECO:0008006" key="5">
    <source>
        <dbReference type="Google" id="ProtNLM"/>
    </source>
</evidence>
<dbReference type="EMBL" id="JABAIL010000015">
    <property type="protein sequence ID" value="NLR94753.1"/>
    <property type="molecule type" value="Genomic_DNA"/>
</dbReference>
<dbReference type="Proteomes" id="UP000585050">
    <property type="component" value="Unassembled WGS sequence"/>
</dbReference>
<evidence type="ECO:0000313" key="3">
    <source>
        <dbReference type="EMBL" id="NLR94753.1"/>
    </source>
</evidence>
<keyword evidence="2" id="KW-0732">Signal</keyword>
<comment type="caution">
    <text evidence="3">The sequence shown here is derived from an EMBL/GenBank/DDBJ whole genome shotgun (WGS) entry which is preliminary data.</text>
</comment>
<gene>
    <name evidence="3" type="ORF">HGP29_26345</name>
</gene>
<keyword evidence="1" id="KW-0175">Coiled coil</keyword>
<evidence type="ECO:0000313" key="4">
    <source>
        <dbReference type="Proteomes" id="UP000585050"/>
    </source>
</evidence>
<feature type="coiled-coil region" evidence="1">
    <location>
        <begin position="244"/>
        <end position="331"/>
    </location>
</feature>
<name>A0A7X8SQX8_9BACT</name>
<sequence>MKFTKVITVLAVSAALSSGALAQEKGSATKAAAYLTKGEIEQAKTEIENAVGYEKYKLESKGKPVVVKEKTLEVQGDIYSAIAINPETSVDEIPADIDKAMEAYNEIKTRQEESGKASASYKAIWENQGADLATGQIKPSKVDDLWGHFFNIGAEAFNENDYPKAMENFELALRVKADTTTGKYGFYAAAMAEEEAADEEAAAIRETTMMFIEKLFAMNYHDPQQYYSLLRYASETAGPAEERIDELKYEIRDAEGTIEKATKQKEQSQERYEYYTKGGGRKYGSARQKAATAQKEVEEATAEITKAQTTLDAANKEVEELTAQANVAYEKCLEIAIEGAKNNPGNPTLTSQMVAYYVKLNKLDDAIASVKSALAETPNDEGMNFNLAVLYDQAAEKARESEESAKAEEYFEMAVAQYKKVIDINPESKNGLFNLGALYYNRAAAYNKEKQDLPMKGMNYADPAKAKELDAKMLEYSKLAAPYAEKVSELAPDESKYLVLLSRIYYMTKENDKLEAVNKKLEAME</sequence>
<reference evidence="3 4" key="1">
    <citation type="submission" date="2020-04" db="EMBL/GenBank/DDBJ databases">
        <title>Flammeovirga sp. SR4, a novel species isolated from seawater.</title>
        <authorList>
            <person name="Wang X."/>
        </authorList>
    </citation>
    <scope>NUCLEOTIDE SEQUENCE [LARGE SCALE GENOMIC DNA]</scope>
    <source>
        <strain evidence="3 4">SR4</strain>
    </source>
</reference>
<dbReference type="InterPro" id="IPR011990">
    <property type="entry name" value="TPR-like_helical_dom_sf"/>
</dbReference>